<gene>
    <name evidence="2" type="ORF">HMN09_00129600</name>
</gene>
<evidence type="ECO:0000256" key="1">
    <source>
        <dbReference type="SAM" id="MobiDB-lite"/>
    </source>
</evidence>
<reference evidence="2" key="1">
    <citation type="submission" date="2020-05" db="EMBL/GenBank/DDBJ databases">
        <title>Mycena genomes resolve the evolution of fungal bioluminescence.</title>
        <authorList>
            <person name="Tsai I.J."/>
        </authorList>
    </citation>
    <scope>NUCLEOTIDE SEQUENCE</scope>
    <source>
        <strain evidence="2">110903Hualien_Pintung</strain>
    </source>
</reference>
<feature type="region of interest" description="Disordered" evidence="1">
    <location>
        <begin position="1"/>
        <end position="25"/>
    </location>
</feature>
<dbReference type="Pfam" id="PF07173">
    <property type="entry name" value="GRDP-like"/>
    <property type="match status" value="1"/>
</dbReference>
<feature type="compositionally biased region" description="Low complexity" evidence="1">
    <location>
        <begin position="13"/>
        <end position="25"/>
    </location>
</feature>
<proteinExistence type="predicted"/>
<sequence length="611" mass="68299">MEASPPKYTVGRSSADTSTGSAAAGPPAYTFPQTFIVGGKLTKTPFVTPTQLKTHLSLLNAFAELKIRVEALSEKDAASNQLLVDKERRWGYFVGLAVERFEKWVKALQPSNYEKGVATMLPPVDVVMVWHAYLLNPGWYAEDVLRIPALQGLSEAGKAFAVSLDGELSDMIAAPPSQERMDKWLKVTGTPFDPFDSATQLVTKELSCPKCRAVLYAPFKTDEGTGYLQSNFATTCTRSDCSLRITRGTLALGKFAQDLAKTMESVSDTLAGTVHTPMNVSDAERGNTIKTIILSGSMRRPTDTDKKPATDQQYARFLMDKAQWQFDRLRALCAIKMKGQGGRLLGRICSAYTDEKMFSVELVGAVLRQGSFARKMYDLKWTSPGFFDQAEDEVALQHAITRYHAFLDLMTFSPASFFVPTLDIDLAWHTHQLMAQTYSKDTSTYIGRFIDHDDKVEESHLATSFDITCRAWKNRFGVEYTHCGCPLPGDTIGQRLSRLVGLGSNPSYLIPPNRDDLLAATHPSDHNAVFAFHHKLESDAARRRRRQKNYKRAARDAANGVPKRGVVHDPAFLVPVPMYYYNSACGNGLLCCGCRDLWDWWSGLWFRRRLW</sequence>
<accession>A0A8H6WSW7</accession>
<protein>
    <submittedName>
        <fullName evidence="2">Uncharacterized protein</fullName>
    </submittedName>
</protein>
<dbReference type="InterPro" id="IPR009836">
    <property type="entry name" value="GRDP-like"/>
</dbReference>
<name>A0A8H6WSW7_MYCCL</name>
<dbReference type="OrthoDB" id="2684236at2759"/>
<evidence type="ECO:0000313" key="3">
    <source>
        <dbReference type="Proteomes" id="UP000613580"/>
    </source>
</evidence>
<evidence type="ECO:0000313" key="2">
    <source>
        <dbReference type="EMBL" id="KAF7323484.1"/>
    </source>
</evidence>
<keyword evidence="3" id="KW-1185">Reference proteome</keyword>
<dbReference type="AlphaFoldDB" id="A0A8H6WSW7"/>
<organism evidence="2 3">
    <name type="scientific">Mycena chlorophos</name>
    <name type="common">Agaric fungus</name>
    <name type="synonym">Agaricus chlorophos</name>
    <dbReference type="NCBI Taxonomy" id="658473"/>
    <lineage>
        <taxon>Eukaryota</taxon>
        <taxon>Fungi</taxon>
        <taxon>Dikarya</taxon>
        <taxon>Basidiomycota</taxon>
        <taxon>Agaricomycotina</taxon>
        <taxon>Agaricomycetes</taxon>
        <taxon>Agaricomycetidae</taxon>
        <taxon>Agaricales</taxon>
        <taxon>Marasmiineae</taxon>
        <taxon>Mycenaceae</taxon>
        <taxon>Mycena</taxon>
    </lineage>
</organism>
<comment type="caution">
    <text evidence="2">The sequence shown here is derived from an EMBL/GenBank/DDBJ whole genome shotgun (WGS) entry which is preliminary data.</text>
</comment>
<dbReference type="PANTHER" id="PTHR34365:SF7">
    <property type="entry name" value="GLYCINE-RICH DOMAIN-CONTAINING PROTEIN 1"/>
    <property type="match status" value="1"/>
</dbReference>
<dbReference type="PANTHER" id="PTHR34365">
    <property type="entry name" value="ENOLASE (DUF1399)"/>
    <property type="match status" value="1"/>
</dbReference>
<dbReference type="Proteomes" id="UP000613580">
    <property type="component" value="Unassembled WGS sequence"/>
</dbReference>
<dbReference type="EMBL" id="JACAZE010000001">
    <property type="protein sequence ID" value="KAF7323484.1"/>
    <property type="molecule type" value="Genomic_DNA"/>
</dbReference>